<dbReference type="NCBIfam" id="TIGR04056">
    <property type="entry name" value="OMP_RagA_SusC"/>
    <property type="match status" value="1"/>
</dbReference>
<keyword evidence="9 10" id="KW-0998">Cell outer membrane</keyword>
<dbReference type="InterPro" id="IPR039426">
    <property type="entry name" value="TonB-dep_rcpt-like"/>
</dbReference>
<dbReference type="PANTHER" id="PTHR30069">
    <property type="entry name" value="TONB-DEPENDENT OUTER MEMBRANE RECEPTOR"/>
    <property type="match status" value="1"/>
</dbReference>
<dbReference type="SUPFAM" id="SSF49464">
    <property type="entry name" value="Carboxypeptidase regulatory domain-like"/>
    <property type="match status" value="1"/>
</dbReference>
<evidence type="ECO:0000313" key="16">
    <source>
        <dbReference type="Proteomes" id="UP000238034"/>
    </source>
</evidence>
<dbReference type="GO" id="GO:0015344">
    <property type="term" value="F:siderophore uptake transmembrane transporter activity"/>
    <property type="evidence" value="ECO:0007669"/>
    <property type="project" value="TreeGrafter"/>
</dbReference>
<reference evidence="15 16" key="1">
    <citation type="submission" date="2018-03" db="EMBL/GenBank/DDBJ databases">
        <title>Genomic Encyclopedia of Type Strains, Phase III (KMG-III): the genomes of soil and plant-associated and newly described type strains.</title>
        <authorList>
            <person name="Whitman W."/>
        </authorList>
    </citation>
    <scope>NUCLEOTIDE SEQUENCE [LARGE SCALE GENOMIC DNA]</scope>
    <source>
        <strain evidence="15 16">CGMCC 1.9313</strain>
    </source>
</reference>
<dbReference type="GO" id="GO:0044718">
    <property type="term" value="P:siderophore transmembrane transport"/>
    <property type="evidence" value="ECO:0007669"/>
    <property type="project" value="TreeGrafter"/>
</dbReference>
<dbReference type="SUPFAM" id="SSF56935">
    <property type="entry name" value="Porins"/>
    <property type="match status" value="1"/>
</dbReference>
<evidence type="ECO:0000256" key="5">
    <source>
        <dbReference type="ARBA" id="ARBA00022729"/>
    </source>
</evidence>
<feature type="chain" id="PRO_5015448836" evidence="12">
    <location>
        <begin position="29"/>
        <end position="999"/>
    </location>
</feature>
<dbReference type="InterPro" id="IPR008969">
    <property type="entry name" value="CarboxyPept-like_regulatory"/>
</dbReference>
<accession>A0A2T0UBE7</accession>
<dbReference type="Pfam" id="PF07715">
    <property type="entry name" value="Plug"/>
    <property type="match status" value="1"/>
</dbReference>
<evidence type="ECO:0000259" key="13">
    <source>
        <dbReference type="Pfam" id="PF00593"/>
    </source>
</evidence>
<dbReference type="InterPro" id="IPR023996">
    <property type="entry name" value="TonB-dep_OMP_SusC/RagA"/>
</dbReference>
<evidence type="ECO:0000256" key="12">
    <source>
        <dbReference type="SAM" id="SignalP"/>
    </source>
</evidence>
<dbReference type="Proteomes" id="UP000238034">
    <property type="component" value="Unassembled WGS sequence"/>
</dbReference>
<evidence type="ECO:0000256" key="10">
    <source>
        <dbReference type="PROSITE-ProRule" id="PRU01360"/>
    </source>
</evidence>
<dbReference type="GO" id="GO:0009279">
    <property type="term" value="C:cell outer membrane"/>
    <property type="evidence" value="ECO:0007669"/>
    <property type="project" value="UniProtKB-SubCell"/>
</dbReference>
<dbReference type="Pfam" id="PF13715">
    <property type="entry name" value="CarbopepD_reg_2"/>
    <property type="match status" value="1"/>
</dbReference>
<keyword evidence="16" id="KW-1185">Reference proteome</keyword>
<keyword evidence="6 11" id="KW-0798">TonB box</keyword>
<sequence>MKYFLPHLKEVRVLAALLILCFGQAALAQNTQTIKGVIRDARNKQAIIGAVVRLSGTTTATATGANGDYTLNARVANGNYTLSITYVGYRPFSRQVTLNQNPVTVNAELSEDALSLDEVVVTGTGAAITKKQLGNAISTVSARELENSTATSVDQALAGKIAGAQISQNSGNPAGGISVRLRGNSTISGSSDPLYIIDGVIVNNSSSELIDLGGYSQNRLVDINPADIDRIEIIKGAAGAAIYGSRASNGVVQIFTKRGRSGAPVVSLSSQFRSNSIRKKLEFNDYPFRFANNIATDLTQVPVERYDLQDLIFRDAYGNETNVSVSGGSDNTQYYMSGSYLGNQGIIDRSDFQRGTARLRLDQRFNNLFKVSLGLNYTLSGSNEIPNGGINEAYGALTGFIFGNNFANPHANQTTGIYPSLAPAGLLRTNPLEAINRFDFGQKTSRLIGDFQLSITPVKNLSVNYTLGYDNSTQLATGFIPVGNTSPSYSTGYARRADRNALLMNNDLNVNYKAAVGAFEFSTSAGATAQTERIRSSGITGTQLSPVSQVASSGAGLVVTDTRSTLNILGFYAQETIGFKNKIYLTGALRNDVASSFGQDNRWQYYPKISGTYLLSEEGFWKNSSIGSAVSTLKFRASYGQSGNLTAIGAYDRFTNYNPVSLSGLPGVSPAPLLGNASVKPERQTEKEVGVDASFLNDRFGFEFSYYDKSVEDLLLGVNLRPSTGYTTQFQNIGNMTNKGFELMVRGIPVQRERLKWNASLIFSKNKNKVFDIPGGLLTFPGGFGQVAAVEGYPLGAFYATSFARNPDGSLLLTPAGFPQRETAGRNAAGQPSGTIVNRVIGDPNPKWTGSFINELIVGKDLSFRVQWDASYGADVFNFTRRVGDRDLYGGLAGYEPELRGEVAKGTSAALFSIMENWIEDGSYLKLRELSASYNLRLKSLMNKPVRVTLSGRNLLSIDNYKGWDPETNAAGQSGAVRGFDFVEVPIPRTIALGFNYSF</sequence>
<dbReference type="InterPro" id="IPR012910">
    <property type="entry name" value="Plug_dom"/>
</dbReference>
<comment type="caution">
    <text evidence="15">The sequence shown here is derived from an EMBL/GenBank/DDBJ whole genome shotgun (WGS) entry which is preliminary data.</text>
</comment>
<keyword evidence="2 10" id="KW-0813">Transport</keyword>
<dbReference type="RefSeq" id="WP_106290547.1">
    <property type="nucleotide sequence ID" value="NZ_PVTH01000001.1"/>
</dbReference>
<keyword evidence="7 10" id="KW-0472">Membrane</keyword>
<dbReference type="Gene3D" id="2.60.40.1120">
    <property type="entry name" value="Carboxypeptidase-like, regulatory domain"/>
    <property type="match status" value="1"/>
</dbReference>
<evidence type="ECO:0000313" key="15">
    <source>
        <dbReference type="EMBL" id="PRY55265.1"/>
    </source>
</evidence>
<dbReference type="PROSITE" id="PS52016">
    <property type="entry name" value="TONB_DEPENDENT_REC_3"/>
    <property type="match status" value="1"/>
</dbReference>
<dbReference type="InterPro" id="IPR000531">
    <property type="entry name" value="Beta-barrel_TonB"/>
</dbReference>
<feature type="domain" description="TonB-dependent receptor plug" evidence="14">
    <location>
        <begin position="130"/>
        <end position="251"/>
    </location>
</feature>
<keyword evidence="5 12" id="KW-0732">Signal</keyword>
<keyword evidence="8" id="KW-0675">Receptor</keyword>
<comment type="subcellular location">
    <subcellularLocation>
        <location evidence="1 10">Cell outer membrane</location>
        <topology evidence="1 10">Multi-pass membrane protein</topology>
    </subcellularLocation>
</comment>
<evidence type="ECO:0000256" key="4">
    <source>
        <dbReference type="ARBA" id="ARBA00022692"/>
    </source>
</evidence>
<keyword evidence="3 10" id="KW-1134">Transmembrane beta strand</keyword>
<dbReference type="Gene3D" id="2.40.170.20">
    <property type="entry name" value="TonB-dependent receptor, beta-barrel domain"/>
    <property type="match status" value="1"/>
</dbReference>
<dbReference type="EMBL" id="PVTH01000001">
    <property type="protein sequence ID" value="PRY55265.1"/>
    <property type="molecule type" value="Genomic_DNA"/>
</dbReference>
<feature type="domain" description="TonB-dependent receptor-like beta-barrel" evidence="13">
    <location>
        <begin position="403"/>
        <end position="955"/>
    </location>
</feature>
<feature type="signal peptide" evidence="12">
    <location>
        <begin position="1"/>
        <end position="28"/>
    </location>
</feature>
<evidence type="ECO:0000256" key="8">
    <source>
        <dbReference type="ARBA" id="ARBA00023170"/>
    </source>
</evidence>
<evidence type="ECO:0000256" key="2">
    <source>
        <dbReference type="ARBA" id="ARBA00022448"/>
    </source>
</evidence>
<gene>
    <name evidence="15" type="ORF">B0I27_101234</name>
</gene>
<evidence type="ECO:0000256" key="6">
    <source>
        <dbReference type="ARBA" id="ARBA00023077"/>
    </source>
</evidence>
<evidence type="ECO:0000256" key="9">
    <source>
        <dbReference type="ARBA" id="ARBA00023237"/>
    </source>
</evidence>
<evidence type="ECO:0000256" key="7">
    <source>
        <dbReference type="ARBA" id="ARBA00023136"/>
    </source>
</evidence>
<comment type="similarity">
    <text evidence="10 11">Belongs to the TonB-dependent receptor family.</text>
</comment>
<evidence type="ECO:0000256" key="11">
    <source>
        <dbReference type="RuleBase" id="RU003357"/>
    </source>
</evidence>
<evidence type="ECO:0000259" key="14">
    <source>
        <dbReference type="Pfam" id="PF07715"/>
    </source>
</evidence>
<dbReference type="AlphaFoldDB" id="A0A2T0UBE7"/>
<protein>
    <submittedName>
        <fullName evidence="15">TonB-linked SusC/RagA family outer membrane protein</fullName>
    </submittedName>
</protein>
<dbReference type="InterPro" id="IPR036942">
    <property type="entry name" value="Beta-barrel_TonB_sf"/>
</dbReference>
<dbReference type="OrthoDB" id="9768177at2"/>
<proteinExistence type="inferred from homology"/>
<dbReference type="InterPro" id="IPR037066">
    <property type="entry name" value="Plug_dom_sf"/>
</dbReference>
<evidence type="ECO:0000256" key="1">
    <source>
        <dbReference type="ARBA" id="ARBA00004571"/>
    </source>
</evidence>
<dbReference type="Gene3D" id="2.170.130.10">
    <property type="entry name" value="TonB-dependent receptor, plug domain"/>
    <property type="match status" value="1"/>
</dbReference>
<evidence type="ECO:0000256" key="3">
    <source>
        <dbReference type="ARBA" id="ARBA00022452"/>
    </source>
</evidence>
<dbReference type="Pfam" id="PF00593">
    <property type="entry name" value="TonB_dep_Rec_b-barrel"/>
    <property type="match status" value="1"/>
</dbReference>
<organism evidence="15 16">
    <name type="scientific">Arcticibacter pallidicorallinus</name>
    <dbReference type="NCBI Taxonomy" id="1259464"/>
    <lineage>
        <taxon>Bacteria</taxon>
        <taxon>Pseudomonadati</taxon>
        <taxon>Bacteroidota</taxon>
        <taxon>Sphingobacteriia</taxon>
        <taxon>Sphingobacteriales</taxon>
        <taxon>Sphingobacteriaceae</taxon>
        <taxon>Arcticibacter</taxon>
    </lineage>
</organism>
<keyword evidence="4 10" id="KW-0812">Transmembrane</keyword>
<name>A0A2T0UBE7_9SPHI</name>
<dbReference type="PANTHER" id="PTHR30069:SF29">
    <property type="entry name" value="HEMOGLOBIN AND HEMOGLOBIN-HAPTOGLOBIN-BINDING PROTEIN 1-RELATED"/>
    <property type="match status" value="1"/>
</dbReference>